<dbReference type="InterPro" id="IPR041581">
    <property type="entry name" value="Glyoxalase_6"/>
</dbReference>
<dbReference type="Pfam" id="PF18029">
    <property type="entry name" value="Glyoxalase_6"/>
    <property type="match status" value="1"/>
</dbReference>
<feature type="region of interest" description="Disordered" evidence="1">
    <location>
        <begin position="116"/>
        <end position="186"/>
    </location>
</feature>
<evidence type="ECO:0000313" key="3">
    <source>
        <dbReference type="EMBL" id="TQM95699.1"/>
    </source>
</evidence>
<accession>A0A543KKU2</accession>
<feature type="compositionally biased region" description="Polar residues" evidence="1">
    <location>
        <begin position="121"/>
        <end position="130"/>
    </location>
</feature>
<sequence>MDTWSLREVALDCPEPRELAEWYRAVTGWDYHPGHETTDPEGEEWLRLVPPGGGTTIAFQRSAAPPTPWRANRRVHLDLGVPDLAAAHEHLVRLGAVPLTGTPEEEGHPEDQFRVYEIPPGTSSAPCSTSRADRPPDDPAVGSPPTAGPPQDCFEAAAAMSSSSTARTSWEAHSRTAPSRSGLPPTRAVIGAGTRIWRSAGLTMTPG</sequence>
<gene>
    <name evidence="3" type="ORF">FB476_0548</name>
</gene>
<organism evidence="3 4">
    <name type="scientific">Ornithinimicrobium humiphilum</name>
    <dbReference type="NCBI Taxonomy" id="125288"/>
    <lineage>
        <taxon>Bacteria</taxon>
        <taxon>Bacillati</taxon>
        <taxon>Actinomycetota</taxon>
        <taxon>Actinomycetes</taxon>
        <taxon>Micrococcales</taxon>
        <taxon>Ornithinimicrobiaceae</taxon>
        <taxon>Ornithinimicrobium</taxon>
    </lineage>
</organism>
<evidence type="ECO:0000256" key="1">
    <source>
        <dbReference type="SAM" id="MobiDB-lite"/>
    </source>
</evidence>
<dbReference type="PANTHER" id="PTHR35908:SF1">
    <property type="entry name" value="CONSERVED PROTEIN"/>
    <property type="match status" value="1"/>
</dbReference>
<dbReference type="Proteomes" id="UP000315133">
    <property type="component" value="Unassembled WGS sequence"/>
</dbReference>
<dbReference type="AlphaFoldDB" id="A0A543KKU2"/>
<dbReference type="CDD" id="cd06587">
    <property type="entry name" value="VOC"/>
    <property type="match status" value="1"/>
</dbReference>
<protein>
    <recommendedName>
        <fullName evidence="2">Glyoxalase-like domain-containing protein</fullName>
    </recommendedName>
</protein>
<dbReference type="SUPFAM" id="SSF54593">
    <property type="entry name" value="Glyoxalase/Bleomycin resistance protein/Dihydroxybiphenyl dioxygenase"/>
    <property type="match status" value="1"/>
</dbReference>
<feature type="domain" description="Glyoxalase-like" evidence="2">
    <location>
        <begin position="8"/>
        <end position="106"/>
    </location>
</feature>
<dbReference type="InterPro" id="IPR029068">
    <property type="entry name" value="Glyas_Bleomycin-R_OHBP_Dase"/>
</dbReference>
<reference evidence="3 4" key="1">
    <citation type="submission" date="2019-06" db="EMBL/GenBank/DDBJ databases">
        <title>Sequencing the genomes of 1000 actinobacteria strains.</title>
        <authorList>
            <person name="Klenk H.-P."/>
        </authorList>
    </citation>
    <scope>NUCLEOTIDE SEQUENCE [LARGE SCALE GENOMIC DNA]</scope>
    <source>
        <strain evidence="3 4">DSM 12362</strain>
    </source>
</reference>
<dbReference type="PANTHER" id="PTHR35908">
    <property type="entry name" value="HYPOTHETICAL FUSION PROTEIN"/>
    <property type="match status" value="1"/>
</dbReference>
<comment type="caution">
    <text evidence="3">The sequence shown here is derived from an EMBL/GenBank/DDBJ whole genome shotgun (WGS) entry which is preliminary data.</text>
</comment>
<keyword evidence="4" id="KW-1185">Reference proteome</keyword>
<evidence type="ECO:0000313" key="4">
    <source>
        <dbReference type="Proteomes" id="UP000315133"/>
    </source>
</evidence>
<proteinExistence type="predicted"/>
<name>A0A543KKU2_9MICO</name>
<dbReference type="EMBL" id="VFPU01000001">
    <property type="protein sequence ID" value="TQM95699.1"/>
    <property type="molecule type" value="Genomic_DNA"/>
</dbReference>
<dbReference type="Gene3D" id="3.10.180.10">
    <property type="entry name" value="2,3-Dihydroxybiphenyl 1,2-Dioxygenase, domain 1"/>
    <property type="match status" value="1"/>
</dbReference>
<feature type="compositionally biased region" description="Low complexity" evidence="1">
    <location>
        <begin position="156"/>
        <end position="169"/>
    </location>
</feature>
<evidence type="ECO:0000259" key="2">
    <source>
        <dbReference type="Pfam" id="PF18029"/>
    </source>
</evidence>